<gene>
    <name evidence="1" type="primary">Acey_s0248.g104</name>
    <name evidence="1" type="ORF">Y032_0248g104</name>
</gene>
<protein>
    <submittedName>
        <fullName evidence="1">Uncharacterized protein</fullName>
    </submittedName>
</protein>
<dbReference type="EMBL" id="JARK01001584">
    <property type="protein sequence ID" value="EYB88339.1"/>
    <property type="molecule type" value="Genomic_DNA"/>
</dbReference>
<comment type="caution">
    <text evidence="1">The sequence shown here is derived from an EMBL/GenBank/DDBJ whole genome shotgun (WGS) entry which is preliminary data.</text>
</comment>
<accession>A0A016SDG7</accession>
<evidence type="ECO:0000313" key="2">
    <source>
        <dbReference type="Proteomes" id="UP000024635"/>
    </source>
</evidence>
<reference evidence="2" key="1">
    <citation type="journal article" date="2015" name="Nat. Genet.">
        <title>The genome and transcriptome of the zoonotic hookworm Ancylostoma ceylanicum identify infection-specific gene families.</title>
        <authorList>
            <person name="Schwarz E.M."/>
            <person name="Hu Y."/>
            <person name="Antoshechkin I."/>
            <person name="Miller M.M."/>
            <person name="Sternberg P.W."/>
            <person name="Aroian R.V."/>
        </authorList>
    </citation>
    <scope>NUCLEOTIDE SEQUENCE</scope>
    <source>
        <strain evidence="2">HY135</strain>
    </source>
</reference>
<keyword evidence="2" id="KW-1185">Reference proteome</keyword>
<sequence length="83" mass="9243">MRRRFSKFLVNHNISNILEFHQQLAAIFSLVTTQASLKDIGREKYAKRACIPVTVFQCSPSRRLESASEGSIELGGCEVGGKD</sequence>
<dbReference type="Proteomes" id="UP000024635">
    <property type="component" value="Unassembled WGS sequence"/>
</dbReference>
<organism evidence="1 2">
    <name type="scientific">Ancylostoma ceylanicum</name>
    <dbReference type="NCBI Taxonomy" id="53326"/>
    <lineage>
        <taxon>Eukaryota</taxon>
        <taxon>Metazoa</taxon>
        <taxon>Ecdysozoa</taxon>
        <taxon>Nematoda</taxon>
        <taxon>Chromadorea</taxon>
        <taxon>Rhabditida</taxon>
        <taxon>Rhabditina</taxon>
        <taxon>Rhabditomorpha</taxon>
        <taxon>Strongyloidea</taxon>
        <taxon>Ancylostomatidae</taxon>
        <taxon>Ancylostomatinae</taxon>
        <taxon>Ancylostoma</taxon>
    </lineage>
</organism>
<evidence type="ECO:0000313" key="1">
    <source>
        <dbReference type="EMBL" id="EYB88339.1"/>
    </source>
</evidence>
<proteinExistence type="predicted"/>
<dbReference type="AlphaFoldDB" id="A0A016SDG7"/>
<name>A0A016SDG7_9BILA</name>